<name>A0AA44DHZ4_STRE0</name>
<keyword evidence="1" id="KW-0812">Transmembrane</keyword>
<feature type="transmembrane region" description="Helical" evidence="1">
    <location>
        <begin position="114"/>
        <end position="136"/>
    </location>
</feature>
<reference evidence="2 3" key="1">
    <citation type="submission" date="2020-04" db="EMBL/GenBank/DDBJ databases">
        <title>MicrobeNet Type strains.</title>
        <authorList>
            <person name="Nicholson A.C."/>
        </authorList>
    </citation>
    <scope>NUCLEOTIDE SEQUENCE [LARGE SCALE GENOMIC DNA]</scope>
    <source>
        <strain evidence="2 3">DSM 40738</strain>
    </source>
</reference>
<sequence>MTALSDSLQGPSRDKSRLVAEIRDGLDDAVSAHTRAGVPYERAAELAVRDFGPPDRLAPVFQQELSIAQARHTARAAAFTVPLAVACLLLVRAAGQDGAAWRLPQGTSALTAHLAVVAAVASVLSAATLASTGRLARWLPTPHRLPLAVAWTGTAASVTMAVTALVLVTLSAVVTDWPLAVAAGALAAAAHAVVASSARTCRRCARLPVN</sequence>
<dbReference type="EMBL" id="JAAXOU010000438">
    <property type="protein sequence ID" value="NKY16616.1"/>
    <property type="molecule type" value="Genomic_DNA"/>
</dbReference>
<accession>A0AA44DHZ4</accession>
<keyword evidence="3" id="KW-1185">Reference proteome</keyword>
<dbReference type="RefSeq" id="WP_168440825.1">
    <property type="nucleotide sequence ID" value="NZ_JAMCDO010000001.1"/>
</dbReference>
<protein>
    <submittedName>
        <fullName evidence="2">Uncharacterized protein</fullName>
    </submittedName>
</protein>
<dbReference type="InterPro" id="IPR047928">
    <property type="entry name" value="Perm_prefix_1"/>
</dbReference>
<feature type="transmembrane region" description="Helical" evidence="1">
    <location>
        <begin position="179"/>
        <end position="198"/>
    </location>
</feature>
<dbReference type="NCBIfam" id="NF038403">
    <property type="entry name" value="perm_prefix_1"/>
    <property type="match status" value="1"/>
</dbReference>
<dbReference type="Proteomes" id="UP000570003">
    <property type="component" value="Unassembled WGS sequence"/>
</dbReference>
<proteinExistence type="predicted"/>
<gene>
    <name evidence="2" type="ORF">HGA06_21620</name>
</gene>
<comment type="caution">
    <text evidence="2">The sequence shown here is derived from an EMBL/GenBank/DDBJ whole genome shotgun (WGS) entry which is preliminary data.</text>
</comment>
<keyword evidence="1" id="KW-1133">Transmembrane helix</keyword>
<organism evidence="2 3">
    <name type="scientific">Streptomyces somaliensis (strain ATCC 33201 / DSM 40738 / JCM 12659 / KCTC 9044 / NCTC 11332 / NRRL B-12077 / IP 733)</name>
    <dbReference type="NCBI Taxonomy" id="1134445"/>
    <lineage>
        <taxon>Bacteria</taxon>
        <taxon>Bacillati</taxon>
        <taxon>Actinomycetota</taxon>
        <taxon>Actinomycetes</taxon>
        <taxon>Kitasatosporales</taxon>
        <taxon>Streptomycetaceae</taxon>
        <taxon>Streptomyces</taxon>
    </lineage>
</organism>
<evidence type="ECO:0000313" key="3">
    <source>
        <dbReference type="Proteomes" id="UP000570003"/>
    </source>
</evidence>
<dbReference type="AlphaFoldDB" id="A0AA44DHZ4"/>
<keyword evidence="1" id="KW-0472">Membrane</keyword>
<evidence type="ECO:0000256" key="1">
    <source>
        <dbReference type="SAM" id="Phobius"/>
    </source>
</evidence>
<feature type="transmembrane region" description="Helical" evidence="1">
    <location>
        <begin position="148"/>
        <end position="173"/>
    </location>
</feature>
<evidence type="ECO:0000313" key="2">
    <source>
        <dbReference type="EMBL" id="NKY16616.1"/>
    </source>
</evidence>
<feature type="transmembrane region" description="Helical" evidence="1">
    <location>
        <begin position="76"/>
        <end position="94"/>
    </location>
</feature>